<dbReference type="PROSITE" id="PS50850">
    <property type="entry name" value="MFS"/>
    <property type="match status" value="1"/>
</dbReference>
<comment type="similarity">
    <text evidence="2 8">Belongs to the major facilitator superfamily. Bcr/CmlA family.</text>
</comment>
<evidence type="ECO:0000256" key="6">
    <source>
        <dbReference type="ARBA" id="ARBA00022989"/>
    </source>
</evidence>
<dbReference type="PANTHER" id="PTHR23502">
    <property type="entry name" value="MAJOR FACILITATOR SUPERFAMILY"/>
    <property type="match status" value="1"/>
</dbReference>
<keyword evidence="4" id="KW-1003">Cell membrane</keyword>
<feature type="domain" description="Major facilitator superfamily (MFS) profile" evidence="9">
    <location>
        <begin position="10"/>
        <end position="392"/>
    </location>
</feature>
<evidence type="ECO:0000256" key="1">
    <source>
        <dbReference type="ARBA" id="ARBA00004651"/>
    </source>
</evidence>
<organism evidence="10 11">
    <name type="scientific">Sneathiella marina</name>
    <dbReference type="NCBI Taxonomy" id="2950108"/>
    <lineage>
        <taxon>Bacteria</taxon>
        <taxon>Pseudomonadati</taxon>
        <taxon>Pseudomonadota</taxon>
        <taxon>Alphaproteobacteria</taxon>
        <taxon>Sneathiellales</taxon>
        <taxon>Sneathiellaceae</taxon>
        <taxon>Sneathiella</taxon>
    </lineage>
</organism>
<sequence length="399" mass="42573">MRLSPKSISFTIFLSTAVAIGPLATDMYLPTFPMLADVFGASVSEVQLTLSIFTFTIAGCQLIYGPLTDRYGRKPILISGLFAFVIASFACLFAQNIEDLILYRFIQAFGVCAAIVVPRAMVRDLYQREMAAKQLSRMGTIMGFAPAIAPVLGGYLAAFYGWQSVFVFMGCAALLVALAVIFLVDESHLAKDKNALRPEHIYRNYRSLARDPEFMGFAVSGGLCFGGLFAFISGSPLVLIEVFGVAADHFGYYFGMGVLGFMAGTLVGPALTARHGLIHSLKIGTRISAVGSCLMLAAVLFGFNHVSAVMGPMVVYSVGLGLVLPQSQAGAMAPFPEKAGLAAALMGFLMMGFAAVLGYVIALLYDGTQLAMVSAIALMGILSFIVFQVAVVGRQKQRN</sequence>
<feature type="transmembrane region" description="Helical" evidence="8">
    <location>
        <begin position="101"/>
        <end position="120"/>
    </location>
</feature>
<evidence type="ECO:0000256" key="3">
    <source>
        <dbReference type="ARBA" id="ARBA00022448"/>
    </source>
</evidence>
<feature type="transmembrane region" description="Helical" evidence="8">
    <location>
        <begin position="76"/>
        <end position="95"/>
    </location>
</feature>
<comment type="caution">
    <text evidence="8">Lacks conserved residue(s) required for the propagation of feature annotation.</text>
</comment>
<dbReference type="InterPro" id="IPR036259">
    <property type="entry name" value="MFS_trans_sf"/>
</dbReference>
<dbReference type="PANTHER" id="PTHR23502:SF132">
    <property type="entry name" value="POLYAMINE TRANSPORTER 2-RELATED"/>
    <property type="match status" value="1"/>
</dbReference>
<feature type="transmembrane region" description="Helical" evidence="8">
    <location>
        <begin position="252"/>
        <end position="271"/>
    </location>
</feature>
<dbReference type="EMBL" id="CP098747">
    <property type="protein sequence ID" value="USG61364.1"/>
    <property type="molecule type" value="Genomic_DNA"/>
</dbReference>
<dbReference type="Proteomes" id="UP001056291">
    <property type="component" value="Chromosome"/>
</dbReference>
<keyword evidence="3 8" id="KW-0813">Transport</keyword>
<evidence type="ECO:0000256" key="7">
    <source>
        <dbReference type="ARBA" id="ARBA00023136"/>
    </source>
</evidence>
<protein>
    <recommendedName>
        <fullName evidence="8">Bcr/CflA family efflux transporter</fullName>
    </recommendedName>
</protein>
<gene>
    <name evidence="10" type="ORF">NBZ79_00040</name>
</gene>
<keyword evidence="7 8" id="KW-0472">Membrane</keyword>
<name>A0ABY4W3E8_9PROT</name>
<evidence type="ECO:0000256" key="4">
    <source>
        <dbReference type="ARBA" id="ARBA00022475"/>
    </source>
</evidence>
<feature type="transmembrane region" description="Helical" evidence="8">
    <location>
        <begin position="141"/>
        <end position="160"/>
    </location>
</feature>
<evidence type="ECO:0000313" key="11">
    <source>
        <dbReference type="Proteomes" id="UP001056291"/>
    </source>
</evidence>
<proteinExistence type="inferred from homology"/>
<evidence type="ECO:0000256" key="2">
    <source>
        <dbReference type="ARBA" id="ARBA00006236"/>
    </source>
</evidence>
<evidence type="ECO:0000256" key="5">
    <source>
        <dbReference type="ARBA" id="ARBA00022692"/>
    </source>
</evidence>
<evidence type="ECO:0000256" key="8">
    <source>
        <dbReference type="RuleBase" id="RU365088"/>
    </source>
</evidence>
<reference evidence="10" key="1">
    <citation type="submission" date="2022-06" db="EMBL/GenBank/DDBJ databases">
        <title>Sneathiella actinostolidae sp. nov., isolated from a sea anemonein the Western Pacific Ocean.</title>
        <authorList>
            <person name="Wei M.J."/>
        </authorList>
    </citation>
    <scope>NUCLEOTIDE SEQUENCE</scope>
    <source>
        <strain evidence="10">PHK-P5</strain>
    </source>
</reference>
<keyword evidence="11" id="KW-1185">Reference proteome</keyword>
<dbReference type="RefSeq" id="WP_251934364.1">
    <property type="nucleotide sequence ID" value="NZ_CP098747.1"/>
</dbReference>
<comment type="subcellular location">
    <subcellularLocation>
        <location evidence="8">Cell inner membrane</location>
        <topology evidence="8">Multi-pass membrane protein</topology>
    </subcellularLocation>
    <subcellularLocation>
        <location evidence="1">Cell membrane</location>
        <topology evidence="1">Multi-pass membrane protein</topology>
    </subcellularLocation>
</comment>
<feature type="transmembrane region" description="Helical" evidence="8">
    <location>
        <begin position="339"/>
        <end position="365"/>
    </location>
</feature>
<keyword evidence="5 8" id="KW-0812">Transmembrane</keyword>
<dbReference type="NCBIfam" id="TIGR00710">
    <property type="entry name" value="efflux_Bcr_CflA"/>
    <property type="match status" value="1"/>
</dbReference>
<feature type="transmembrane region" description="Helical" evidence="8">
    <location>
        <begin position="43"/>
        <end position="64"/>
    </location>
</feature>
<evidence type="ECO:0000313" key="10">
    <source>
        <dbReference type="EMBL" id="USG61364.1"/>
    </source>
</evidence>
<dbReference type="InterPro" id="IPR004812">
    <property type="entry name" value="Efflux_drug-R_Bcr/CmlA"/>
</dbReference>
<dbReference type="SUPFAM" id="SSF103473">
    <property type="entry name" value="MFS general substrate transporter"/>
    <property type="match status" value="1"/>
</dbReference>
<keyword evidence="6 8" id="KW-1133">Transmembrane helix</keyword>
<dbReference type="InterPro" id="IPR011701">
    <property type="entry name" value="MFS"/>
</dbReference>
<feature type="transmembrane region" description="Helical" evidence="8">
    <location>
        <begin position="371"/>
        <end position="393"/>
    </location>
</feature>
<accession>A0ABY4W3E8</accession>
<dbReference type="Pfam" id="PF07690">
    <property type="entry name" value="MFS_1"/>
    <property type="match status" value="1"/>
</dbReference>
<dbReference type="CDD" id="cd17320">
    <property type="entry name" value="MFS_MdfA_MDR_like"/>
    <property type="match status" value="1"/>
</dbReference>
<dbReference type="InterPro" id="IPR020846">
    <property type="entry name" value="MFS_dom"/>
</dbReference>
<feature type="transmembrane region" description="Helical" evidence="8">
    <location>
        <begin position="214"/>
        <end position="232"/>
    </location>
</feature>
<dbReference type="Gene3D" id="1.20.1720.10">
    <property type="entry name" value="Multidrug resistance protein D"/>
    <property type="match status" value="1"/>
</dbReference>
<keyword evidence="8" id="KW-0997">Cell inner membrane</keyword>
<feature type="transmembrane region" description="Helical" evidence="8">
    <location>
        <begin position="166"/>
        <end position="184"/>
    </location>
</feature>
<evidence type="ECO:0000259" key="9">
    <source>
        <dbReference type="PROSITE" id="PS50850"/>
    </source>
</evidence>